<feature type="domain" description="Ig-like" evidence="3">
    <location>
        <begin position="627"/>
        <end position="712"/>
    </location>
</feature>
<evidence type="ECO:0000313" key="4">
    <source>
        <dbReference type="EMBL" id="KAA6431657.1"/>
    </source>
</evidence>
<name>A0A5M8Q6Z0_9BACT</name>
<comment type="caution">
    <text evidence="4">The sequence shown here is derived from an EMBL/GenBank/DDBJ whole genome shotgun (WGS) entry which is preliminary data.</text>
</comment>
<feature type="region of interest" description="Disordered" evidence="1">
    <location>
        <begin position="201"/>
        <end position="222"/>
    </location>
</feature>
<evidence type="ECO:0000259" key="3">
    <source>
        <dbReference type="Pfam" id="PF19081"/>
    </source>
</evidence>
<feature type="signal peptide" evidence="2">
    <location>
        <begin position="1"/>
        <end position="23"/>
    </location>
</feature>
<feature type="domain" description="Ig-like" evidence="3">
    <location>
        <begin position="342"/>
        <end position="425"/>
    </location>
</feature>
<dbReference type="InterPro" id="IPR044023">
    <property type="entry name" value="Ig_7"/>
</dbReference>
<reference evidence="4 5" key="2">
    <citation type="submission" date="2019-09" db="EMBL/GenBank/DDBJ databases">
        <title>A bacterium isolated from glacier soil.</title>
        <authorList>
            <person name="Liu Q."/>
        </authorList>
    </citation>
    <scope>NUCLEOTIDE SEQUENCE [LARGE SCALE GENOMIC DNA]</scope>
    <source>
        <strain evidence="4 5">MDT1-10-3</strain>
    </source>
</reference>
<proteinExistence type="predicted"/>
<dbReference type="Gene3D" id="2.60.40.10">
    <property type="entry name" value="Immunoglobulins"/>
    <property type="match status" value="3"/>
</dbReference>
<feature type="chain" id="PRO_5024282359" evidence="2">
    <location>
        <begin position="24"/>
        <end position="881"/>
    </location>
</feature>
<organism evidence="4 5">
    <name type="scientific">Rufibacter glacialis</name>
    <dbReference type="NCBI Taxonomy" id="1259555"/>
    <lineage>
        <taxon>Bacteria</taxon>
        <taxon>Pseudomonadati</taxon>
        <taxon>Bacteroidota</taxon>
        <taxon>Cytophagia</taxon>
        <taxon>Cytophagales</taxon>
        <taxon>Hymenobacteraceae</taxon>
        <taxon>Rufibacter</taxon>
    </lineage>
</organism>
<dbReference type="InterPro" id="IPR013783">
    <property type="entry name" value="Ig-like_fold"/>
</dbReference>
<protein>
    <submittedName>
        <fullName evidence="4">Gliding motility-associated C-terminal domain-containing protein</fullName>
    </submittedName>
</protein>
<evidence type="ECO:0000256" key="2">
    <source>
        <dbReference type="SAM" id="SignalP"/>
    </source>
</evidence>
<dbReference type="InterPro" id="IPR026341">
    <property type="entry name" value="T9SS_type_B"/>
</dbReference>
<evidence type="ECO:0000256" key="1">
    <source>
        <dbReference type="SAM" id="MobiDB-lite"/>
    </source>
</evidence>
<dbReference type="AlphaFoldDB" id="A0A5M8Q6Z0"/>
<dbReference type="Pfam" id="PF13585">
    <property type="entry name" value="CHU_C"/>
    <property type="match status" value="1"/>
</dbReference>
<reference evidence="4 5" key="1">
    <citation type="submission" date="2019-07" db="EMBL/GenBank/DDBJ databases">
        <authorList>
            <person name="Qu J.-H."/>
        </authorList>
    </citation>
    <scope>NUCLEOTIDE SEQUENCE [LARGE SCALE GENOMIC DNA]</scope>
    <source>
        <strain evidence="4 5">MDT1-10-3</strain>
    </source>
</reference>
<accession>A0A5M8Q6Z0</accession>
<evidence type="ECO:0000313" key="5">
    <source>
        <dbReference type="Proteomes" id="UP000323866"/>
    </source>
</evidence>
<dbReference type="EMBL" id="VKKZ01000023">
    <property type="protein sequence ID" value="KAA6431657.1"/>
    <property type="molecule type" value="Genomic_DNA"/>
</dbReference>
<dbReference type="NCBIfam" id="TIGR04131">
    <property type="entry name" value="Bac_Flav_CTERM"/>
    <property type="match status" value="1"/>
</dbReference>
<sequence length="881" mass="95587">MHSFKSYLLIFALYLYSSSLMYGQPPTPSCGASIAALPSPTVCSGTTLTANPAGTRFFYQWRKDGVNIPNANQRTYPLEESGSYTVIVRSATCAADTSDAVAVTVNKEEAKFSIEERIRIQPQSADTCGIPVKVTLKNESTPETGLTYTWEITDSKDEKVDSKVAKFLDGTTASSANPILQFNQKGQYTIRLRIKGACFDPTKPDGPADAVDPDNPDKESDGRYVHEEQVTIVYPQVSPQTISECEDLSPTATPFTINGAQLVGSQDGKLDYNLGTQRPGSIEWKIISGTGGTISDPKIENPVFTFPRKGSYVVTLRYANECEFSDALNGITQFNIDFTPRPPKPILPLAETYVCAGGTYELSPTPSQPNRMYNFYANETSNRPLNTSGPTPSYFAGPVNGRTVLYVAAFENGCESLERTMFTINTIQEDIDNTISAPDTICEGTKPAALSGTNVRVGSLKPTYLWESKAVGASEFSAAAGTNNQQSYSPQELSETTIFRRTVSFEGCDTPNLSNEITIEVLPVIEPSENVISVDKKIVCRGDEPTFSGNLLNGDIEYQWQSSTTSATTGFVAARAADGSDNKNGASFTPEFVTQKTWFRRVAKYKGTNCDFVPSSESILIEIDELPQAPSVTSADVRTCQGSSAVLEVQPATGSNLTYIWYTDKTGGEPIGAGTSFTTPALTQNTTFYVEAENENKCVSTSRTPVRVTVAPFSASAGNDTTVIAGQSLQLRATGGGTYKWTPATGLSNPDIANPVVTTPDNVTDITTITYTVTVSNGTGCEATDEITITIIPRIKIVNTFSPNGDGFNELWEIQYIENYPEATVEIFNRYGAQVYKSPASGYQPWDGKQNGNTLPLATYYYIIRLNKNERPFTGSITIIK</sequence>
<keyword evidence="2" id="KW-0732">Signal</keyword>
<dbReference type="Pfam" id="PF19081">
    <property type="entry name" value="Ig_7"/>
    <property type="match status" value="2"/>
</dbReference>
<dbReference type="Proteomes" id="UP000323866">
    <property type="component" value="Unassembled WGS sequence"/>
</dbReference>
<dbReference type="OrthoDB" id="7794186at2"/>
<gene>
    <name evidence="4" type="ORF">FOE74_16165</name>
</gene>